<protein>
    <submittedName>
        <fullName evidence="1">Uncharacterized protein</fullName>
    </submittedName>
</protein>
<proteinExistence type="predicted"/>
<organism evidence="1 2">
    <name type="scientific">Tanacetum coccineum</name>
    <dbReference type="NCBI Taxonomy" id="301880"/>
    <lineage>
        <taxon>Eukaryota</taxon>
        <taxon>Viridiplantae</taxon>
        <taxon>Streptophyta</taxon>
        <taxon>Embryophyta</taxon>
        <taxon>Tracheophyta</taxon>
        <taxon>Spermatophyta</taxon>
        <taxon>Magnoliopsida</taxon>
        <taxon>eudicotyledons</taxon>
        <taxon>Gunneridae</taxon>
        <taxon>Pentapetalae</taxon>
        <taxon>asterids</taxon>
        <taxon>campanulids</taxon>
        <taxon>Asterales</taxon>
        <taxon>Asteraceae</taxon>
        <taxon>Asteroideae</taxon>
        <taxon>Anthemideae</taxon>
        <taxon>Anthemidinae</taxon>
        <taxon>Tanacetum</taxon>
    </lineage>
</organism>
<evidence type="ECO:0000313" key="2">
    <source>
        <dbReference type="Proteomes" id="UP001151760"/>
    </source>
</evidence>
<sequence length="91" mass="10658">MMCYEGINQRIPFTMTATHKKVVYLNQHNIKSLMRLSEVKKFCNGTLEKIQEYLIDMMTKNKLGKGNKGLKGRDWMDDDVVKSNEMVKKIE</sequence>
<dbReference type="Proteomes" id="UP001151760">
    <property type="component" value="Unassembled WGS sequence"/>
</dbReference>
<reference evidence="1" key="1">
    <citation type="journal article" date="2022" name="Int. J. Mol. Sci.">
        <title>Draft Genome of Tanacetum Coccineum: Genomic Comparison of Closely Related Tanacetum-Family Plants.</title>
        <authorList>
            <person name="Yamashiro T."/>
            <person name="Shiraishi A."/>
            <person name="Nakayama K."/>
            <person name="Satake H."/>
        </authorList>
    </citation>
    <scope>NUCLEOTIDE SEQUENCE</scope>
</reference>
<gene>
    <name evidence="1" type="ORF">Tco_1041514</name>
</gene>
<dbReference type="EMBL" id="BQNB010018471">
    <property type="protein sequence ID" value="GJT74789.1"/>
    <property type="molecule type" value="Genomic_DNA"/>
</dbReference>
<evidence type="ECO:0000313" key="1">
    <source>
        <dbReference type="EMBL" id="GJT74789.1"/>
    </source>
</evidence>
<name>A0ABQ5GHG8_9ASTR</name>
<reference evidence="1" key="2">
    <citation type="submission" date="2022-01" db="EMBL/GenBank/DDBJ databases">
        <authorList>
            <person name="Yamashiro T."/>
            <person name="Shiraishi A."/>
            <person name="Satake H."/>
            <person name="Nakayama K."/>
        </authorList>
    </citation>
    <scope>NUCLEOTIDE SEQUENCE</scope>
</reference>
<keyword evidence="2" id="KW-1185">Reference proteome</keyword>
<accession>A0ABQ5GHG8</accession>
<comment type="caution">
    <text evidence="1">The sequence shown here is derived from an EMBL/GenBank/DDBJ whole genome shotgun (WGS) entry which is preliminary data.</text>
</comment>